<gene>
    <name evidence="2" type="ORF">ETAA8_32360</name>
</gene>
<dbReference type="Proteomes" id="UP000315017">
    <property type="component" value="Chromosome"/>
</dbReference>
<evidence type="ECO:0000313" key="2">
    <source>
        <dbReference type="EMBL" id="QDU28136.1"/>
    </source>
</evidence>
<dbReference type="EMBL" id="CP036274">
    <property type="protein sequence ID" value="QDU28136.1"/>
    <property type="molecule type" value="Genomic_DNA"/>
</dbReference>
<sequence>MDDSLFFVNLGLRYLHILGAIALMGGTIFMRFALFPTVKGLSEAERAAVHTGVRSRWAKVVGIASGMLLISGIANLGLASRYDIALHGGGSYSMLGGIKLVLALPIFVIAALLMGKTDLAKKVQANAAMFMNINLVLALILVFIGGWLKFSTKTLKEKYRPGNVPAAAAQADGQPAIQLTK</sequence>
<keyword evidence="1" id="KW-0472">Membrane</keyword>
<dbReference type="KEGG" id="aagg:ETAA8_32360"/>
<name>A0A517YD16_9BACT</name>
<keyword evidence="3" id="KW-1185">Reference proteome</keyword>
<feature type="transmembrane region" description="Helical" evidence="1">
    <location>
        <begin position="92"/>
        <end position="115"/>
    </location>
</feature>
<dbReference type="OrthoDB" id="285027at2"/>
<reference evidence="2 3" key="1">
    <citation type="submission" date="2019-02" db="EMBL/GenBank/DDBJ databases">
        <title>Deep-cultivation of Planctomycetes and their phenomic and genomic characterization uncovers novel biology.</title>
        <authorList>
            <person name="Wiegand S."/>
            <person name="Jogler M."/>
            <person name="Boedeker C."/>
            <person name="Pinto D."/>
            <person name="Vollmers J."/>
            <person name="Rivas-Marin E."/>
            <person name="Kohn T."/>
            <person name="Peeters S.H."/>
            <person name="Heuer A."/>
            <person name="Rast P."/>
            <person name="Oberbeckmann S."/>
            <person name="Bunk B."/>
            <person name="Jeske O."/>
            <person name="Meyerdierks A."/>
            <person name="Storesund J.E."/>
            <person name="Kallscheuer N."/>
            <person name="Luecker S."/>
            <person name="Lage O.M."/>
            <person name="Pohl T."/>
            <person name="Merkel B.J."/>
            <person name="Hornburger P."/>
            <person name="Mueller R.-W."/>
            <person name="Bruemmer F."/>
            <person name="Labrenz M."/>
            <person name="Spormann A.M."/>
            <person name="Op den Camp H."/>
            <person name="Overmann J."/>
            <person name="Amann R."/>
            <person name="Jetten M.S.M."/>
            <person name="Mascher T."/>
            <person name="Medema M.H."/>
            <person name="Devos D.P."/>
            <person name="Kaster A.-K."/>
            <person name="Ovreas L."/>
            <person name="Rohde M."/>
            <person name="Galperin M.Y."/>
            <person name="Jogler C."/>
        </authorList>
    </citation>
    <scope>NUCLEOTIDE SEQUENCE [LARGE SCALE GENOMIC DNA]</scope>
    <source>
        <strain evidence="2 3">ETA_A8</strain>
    </source>
</reference>
<evidence type="ECO:0008006" key="4">
    <source>
        <dbReference type="Google" id="ProtNLM"/>
    </source>
</evidence>
<proteinExistence type="predicted"/>
<keyword evidence="1" id="KW-0812">Transmembrane</keyword>
<feature type="transmembrane region" description="Helical" evidence="1">
    <location>
        <begin position="14"/>
        <end position="36"/>
    </location>
</feature>
<dbReference type="RefSeq" id="WP_145089924.1">
    <property type="nucleotide sequence ID" value="NZ_CP036274.1"/>
</dbReference>
<dbReference type="AlphaFoldDB" id="A0A517YD16"/>
<keyword evidence="1" id="KW-1133">Transmembrane helix</keyword>
<evidence type="ECO:0000256" key="1">
    <source>
        <dbReference type="SAM" id="Phobius"/>
    </source>
</evidence>
<protein>
    <recommendedName>
        <fullName evidence="4">DUF2269 family protein</fullName>
    </recommendedName>
</protein>
<accession>A0A517YD16</accession>
<feature type="transmembrane region" description="Helical" evidence="1">
    <location>
        <begin position="127"/>
        <end position="148"/>
    </location>
</feature>
<evidence type="ECO:0000313" key="3">
    <source>
        <dbReference type="Proteomes" id="UP000315017"/>
    </source>
</evidence>
<organism evidence="2 3">
    <name type="scientific">Anatilimnocola aggregata</name>
    <dbReference type="NCBI Taxonomy" id="2528021"/>
    <lineage>
        <taxon>Bacteria</taxon>
        <taxon>Pseudomonadati</taxon>
        <taxon>Planctomycetota</taxon>
        <taxon>Planctomycetia</taxon>
        <taxon>Pirellulales</taxon>
        <taxon>Pirellulaceae</taxon>
        <taxon>Anatilimnocola</taxon>
    </lineage>
</organism>
<feature type="transmembrane region" description="Helical" evidence="1">
    <location>
        <begin position="57"/>
        <end position="80"/>
    </location>
</feature>